<keyword evidence="12" id="KW-1185">Reference proteome</keyword>
<evidence type="ECO:0000256" key="6">
    <source>
        <dbReference type="ARBA" id="ARBA00022989"/>
    </source>
</evidence>
<feature type="transmembrane region" description="Helical" evidence="9">
    <location>
        <begin position="137"/>
        <end position="155"/>
    </location>
</feature>
<keyword evidence="4" id="KW-1003">Cell membrane</keyword>
<accession>A0A2A9E6W9</accession>
<evidence type="ECO:0000259" key="10">
    <source>
        <dbReference type="PROSITE" id="PS50850"/>
    </source>
</evidence>
<feature type="transmembrane region" description="Helical" evidence="9">
    <location>
        <begin position="215"/>
        <end position="235"/>
    </location>
</feature>
<comment type="similarity">
    <text evidence="2">Belongs to the major facilitator superfamily. Bcr/CmlA family.</text>
</comment>
<protein>
    <submittedName>
        <fullName evidence="11">DHA1 family bicyclomycin/chloramphenicol resistance-like MFS transporter</fullName>
    </submittedName>
</protein>
<reference evidence="11 12" key="1">
    <citation type="submission" date="2017-10" db="EMBL/GenBank/DDBJ databases">
        <title>Sequencing the genomes of 1000 actinobacteria strains.</title>
        <authorList>
            <person name="Klenk H.-P."/>
        </authorList>
    </citation>
    <scope>NUCLEOTIDE SEQUENCE [LARGE SCALE GENOMIC DNA]</scope>
    <source>
        <strain evidence="11 12">DSM 18966</strain>
    </source>
</reference>
<feature type="transmembrane region" description="Helical" evidence="9">
    <location>
        <begin position="283"/>
        <end position="307"/>
    </location>
</feature>
<dbReference type="AlphaFoldDB" id="A0A2A9E6W9"/>
<evidence type="ECO:0000256" key="1">
    <source>
        <dbReference type="ARBA" id="ARBA00004651"/>
    </source>
</evidence>
<dbReference type="PROSITE" id="PS50850">
    <property type="entry name" value="MFS"/>
    <property type="match status" value="1"/>
</dbReference>
<dbReference type="InterPro" id="IPR020846">
    <property type="entry name" value="MFS_dom"/>
</dbReference>
<dbReference type="CDD" id="cd17320">
    <property type="entry name" value="MFS_MdfA_MDR_like"/>
    <property type="match status" value="1"/>
</dbReference>
<dbReference type="SUPFAM" id="SSF103473">
    <property type="entry name" value="MFS general substrate transporter"/>
    <property type="match status" value="1"/>
</dbReference>
<evidence type="ECO:0000256" key="4">
    <source>
        <dbReference type="ARBA" id="ARBA00022475"/>
    </source>
</evidence>
<dbReference type="InterPro" id="IPR004812">
    <property type="entry name" value="Efflux_drug-R_Bcr/CmlA"/>
</dbReference>
<dbReference type="GO" id="GO:0005886">
    <property type="term" value="C:plasma membrane"/>
    <property type="evidence" value="ECO:0007669"/>
    <property type="project" value="UniProtKB-SubCell"/>
</dbReference>
<gene>
    <name evidence="11" type="ORF">ATL42_2511</name>
</gene>
<feature type="transmembrane region" description="Helical" evidence="9">
    <location>
        <begin position="108"/>
        <end position="125"/>
    </location>
</feature>
<keyword evidence="7 9" id="KW-0472">Membrane</keyword>
<dbReference type="PANTHER" id="PTHR23502">
    <property type="entry name" value="MAJOR FACILITATOR SUPERFAMILY"/>
    <property type="match status" value="1"/>
</dbReference>
<keyword evidence="5 9" id="KW-0812">Transmembrane</keyword>
<dbReference type="GO" id="GO:0042910">
    <property type="term" value="F:xenobiotic transmembrane transporter activity"/>
    <property type="evidence" value="ECO:0007669"/>
    <property type="project" value="InterPro"/>
</dbReference>
<feature type="transmembrane region" description="Helical" evidence="9">
    <location>
        <begin position="167"/>
        <end position="187"/>
    </location>
</feature>
<comment type="subcellular location">
    <subcellularLocation>
        <location evidence="1">Cell membrane</location>
        <topology evidence="1">Multi-pass membrane protein</topology>
    </subcellularLocation>
</comment>
<dbReference type="InterPro" id="IPR011701">
    <property type="entry name" value="MFS"/>
</dbReference>
<dbReference type="Gene3D" id="1.20.1720.10">
    <property type="entry name" value="Multidrug resistance protein D"/>
    <property type="match status" value="1"/>
</dbReference>
<feature type="domain" description="Major facilitator superfamily (MFS) profile" evidence="10">
    <location>
        <begin position="13"/>
        <end position="403"/>
    </location>
</feature>
<evidence type="ECO:0000256" key="3">
    <source>
        <dbReference type="ARBA" id="ARBA00022448"/>
    </source>
</evidence>
<organism evidence="11 12">
    <name type="scientific">Sanguibacter antarcticus</name>
    <dbReference type="NCBI Taxonomy" id="372484"/>
    <lineage>
        <taxon>Bacteria</taxon>
        <taxon>Bacillati</taxon>
        <taxon>Actinomycetota</taxon>
        <taxon>Actinomycetes</taxon>
        <taxon>Micrococcales</taxon>
        <taxon>Sanguibacteraceae</taxon>
        <taxon>Sanguibacter</taxon>
    </lineage>
</organism>
<evidence type="ECO:0000313" key="11">
    <source>
        <dbReference type="EMBL" id="PFG34594.1"/>
    </source>
</evidence>
<evidence type="ECO:0000256" key="9">
    <source>
        <dbReference type="SAM" id="Phobius"/>
    </source>
</evidence>
<dbReference type="PANTHER" id="PTHR23502:SF132">
    <property type="entry name" value="POLYAMINE TRANSPORTER 2-RELATED"/>
    <property type="match status" value="1"/>
</dbReference>
<dbReference type="NCBIfam" id="TIGR00710">
    <property type="entry name" value="efflux_Bcr_CflA"/>
    <property type="match status" value="1"/>
</dbReference>
<feature type="region of interest" description="Disordered" evidence="8">
    <location>
        <begin position="406"/>
        <end position="427"/>
    </location>
</feature>
<comment type="caution">
    <text evidence="11">The sequence shown here is derived from an EMBL/GenBank/DDBJ whole genome shotgun (WGS) entry which is preliminary data.</text>
</comment>
<dbReference type="EMBL" id="PDJG01000001">
    <property type="protein sequence ID" value="PFG34594.1"/>
    <property type="molecule type" value="Genomic_DNA"/>
</dbReference>
<sequence length="435" mass="44635">MPASQSKPIPLGFVLLLSALVAVGPLTIDLYLAAFPEITRDLGTTEPRVQLTLTATLAGLALGQLIIGSASDAIGRRRPLLAALALYVVVSATIVLVDGIALLTALRFVQGLSASAGMVLSMAIVRDHYSGFRVGKVVARLMLVVGVAPVLAPTIGSQLLRLGSWRLMFVLLSVVGLVLLVVAYFRLDESLPVERRRSGGGRAALRSYAGLLRDWPFLGVALLSGFYMAALFTYIASSSFVFQDGFGLSAQEFGYIFGAGAVAVTAGSQINGALIGRVTPQRILAVAISAGFVLSGALLVTALLVAGSEGGGFWPLVVLLVLTLSTVGFVMPSAPAIALEHNGHRAGSAAALLGAFQFGIGAGIAPVTGLLGGDPATTMAAVMFAVVAVSGVLFVAAQRSERRASARADGEGARSVGETTDGDPVADGLLESLHV</sequence>
<feature type="transmembrane region" description="Helical" evidence="9">
    <location>
        <begin position="12"/>
        <end position="34"/>
    </location>
</feature>
<keyword evidence="3" id="KW-0813">Transport</keyword>
<evidence type="ECO:0000256" key="7">
    <source>
        <dbReference type="ARBA" id="ARBA00023136"/>
    </source>
</evidence>
<dbReference type="GO" id="GO:1990961">
    <property type="term" value="P:xenobiotic detoxification by transmembrane export across the plasma membrane"/>
    <property type="evidence" value="ECO:0007669"/>
    <property type="project" value="InterPro"/>
</dbReference>
<dbReference type="Pfam" id="PF07690">
    <property type="entry name" value="MFS_1"/>
    <property type="match status" value="1"/>
</dbReference>
<keyword evidence="6 9" id="KW-1133">Transmembrane helix</keyword>
<feature type="transmembrane region" description="Helical" evidence="9">
    <location>
        <begin position="255"/>
        <end position="276"/>
    </location>
</feature>
<dbReference type="FunFam" id="1.20.1720.10:FF:000005">
    <property type="entry name" value="Bcr/CflA family efflux transporter"/>
    <property type="match status" value="1"/>
</dbReference>
<feature type="transmembrane region" description="Helical" evidence="9">
    <location>
        <begin position="378"/>
        <end position="397"/>
    </location>
</feature>
<evidence type="ECO:0000313" key="12">
    <source>
        <dbReference type="Proteomes" id="UP000225548"/>
    </source>
</evidence>
<dbReference type="Proteomes" id="UP000225548">
    <property type="component" value="Unassembled WGS sequence"/>
</dbReference>
<dbReference type="InterPro" id="IPR036259">
    <property type="entry name" value="MFS_trans_sf"/>
</dbReference>
<evidence type="ECO:0000256" key="2">
    <source>
        <dbReference type="ARBA" id="ARBA00006236"/>
    </source>
</evidence>
<feature type="transmembrane region" description="Helical" evidence="9">
    <location>
        <begin position="80"/>
        <end position="102"/>
    </location>
</feature>
<feature type="transmembrane region" description="Helical" evidence="9">
    <location>
        <begin position="350"/>
        <end position="372"/>
    </location>
</feature>
<dbReference type="OrthoDB" id="9814303at2"/>
<feature type="transmembrane region" description="Helical" evidence="9">
    <location>
        <begin position="313"/>
        <end position="338"/>
    </location>
</feature>
<feature type="transmembrane region" description="Helical" evidence="9">
    <location>
        <begin position="49"/>
        <end position="68"/>
    </location>
</feature>
<evidence type="ECO:0000256" key="5">
    <source>
        <dbReference type="ARBA" id="ARBA00022692"/>
    </source>
</evidence>
<name>A0A2A9E6W9_9MICO</name>
<proteinExistence type="inferred from homology"/>
<evidence type="ECO:0000256" key="8">
    <source>
        <dbReference type="SAM" id="MobiDB-lite"/>
    </source>
</evidence>
<dbReference type="RefSeq" id="WP_098455605.1">
    <property type="nucleotide sequence ID" value="NZ_PDJG01000001.1"/>
</dbReference>